<reference evidence="4" key="2">
    <citation type="submission" date="2025-09" db="UniProtKB">
        <authorList>
            <consortium name="Ensembl"/>
        </authorList>
    </citation>
    <scope>IDENTIFICATION</scope>
</reference>
<keyword evidence="2" id="KW-0677">Repeat</keyword>
<dbReference type="PANTHER" id="PTHR48051">
    <property type="match status" value="1"/>
</dbReference>
<protein>
    <submittedName>
        <fullName evidence="4">Leucine rich repeat containing 18b</fullName>
    </submittedName>
</protein>
<dbReference type="SMART" id="SM00369">
    <property type="entry name" value="LRR_TYP"/>
    <property type="match status" value="5"/>
</dbReference>
<name>A0A8C8DTF3_9TELE</name>
<organism evidence="4 5">
    <name type="scientific">Oryzias sinensis</name>
    <name type="common">Chinese medaka</name>
    <dbReference type="NCBI Taxonomy" id="183150"/>
    <lineage>
        <taxon>Eukaryota</taxon>
        <taxon>Metazoa</taxon>
        <taxon>Chordata</taxon>
        <taxon>Craniata</taxon>
        <taxon>Vertebrata</taxon>
        <taxon>Euteleostomi</taxon>
        <taxon>Actinopterygii</taxon>
        <taxon>Neopterygii</taxon>
        <taxon>Teleostei</taxon>
        <taxon>Neoteleostei</taxon>
        <taxon>Acanthomorphata</taxon>
        <taxon>Ovalentaria</taxon>
        <taxon>Atherinomorphae</taxon>
        <taxon>Beloniformes</taxon>
        <taxon>Adrianichthyidae</taxon>
        <taxon>Oryziinae</taxon>
        <taxon>Oryzias</taxon>
    </lineage>
</organism>
<dbReference type="PROSITE" id="PS51450">
    <property type="entry name" value="LRR"/>
    <property type="match status" value="2"/>
</dbReference>
<dbReference type="InterPro" id="IPR050216">
    <property type="entry name" value="LRR_domain-containing"/>
</dbReference>
<dbReference type="SMART" id="SM00364">
    <property type="entry name" value="LRR_BAC"/>
    <property type="match status" value="4"/>
</dbReference>
<feature type="domain" description="Disease resistance R13L4/SHOC-2-like LRR" evidence="3">
    <location>
        <begin position="80"/>
        <end position="174"/>
    </location>
</feature>
<reference evidence="4" key="1">
    <citation type="submission" date="2025-08" db="UniProtKB">
        <authorList>
            <consortium name="Ensembl"/>
        </authorList>
    </citation>
    <scope>IDENTIFICATION</scope>
</reference>
<dbReference type="InterPro" id="IPR001611">
    <property type="entry name" value="Leu-rich_rpt"/>
</dbReference>
<dbReference type="SUPFAM" id="SSF52075">
    <property type="entry name" value="Outer arm dynein light chain 1"/>
    <property type="match status" value="1"/>
</dbReference>
<evidence type="ECO:0000256" key="1">
    <source>
        <dbReference type="ARBA" id="ARBA00022614"/>
    </source>
</evidence>
<proteinExistence type="predicted"/>
<dbReference type="GeneTree" id="ENSGT00940000156026"/>
<dbReference type="AlphaFoldDB" id="A0A8C8DTF3"/>
<evidence type="ECO:0000313" key="4">
    <source>
        <dbReference type="Ensembl" id="ENSOSIP00000029047.1"/>
    </source>
</evidence>
<dbReference type="PANTHER" id="PTHR48051:SF42">
    <property type="entry name" value="LEUCINE-RICH REPEAT-CONTAINING PROTEIN 18-LIKE"/>
    <property type="match status" value="1"/>
</dbReference>
<dbReference type="InterPro" id="IPR055414">
    <property type="entry name" value="LRR_R13L4/SHOC2-like"/>
</dbReference>
<dbReference type="InterPro" id="IPR032675">
    <property type="entry name" value="LRR_dom_sf"/>
</dbReference>
<evidence type="ECO:0000259" key="3">
    <source>
        <dbReference type="Pfam" id="PF23598"/>
    </source>
</evidence>
<dbReference type="InterPro" id="IPR003591">
    <property type="entry name" value="Leu-rich_rpt_typical-subtyp"/>
</dbReference>
<evidence type="ECO:0000256" key="2">
    <source>
        <dbReference type="ARBA" id="ARBA00022737"/>
    </source>
</evidence>
<dbReference type="Ensembl" id="ENSOSIT00000030604.1">
    <property type="protein sequence ID" value="ENSOSIP00000029047.1"/>
    <property type="gene ID" value="ENSOSIG00000015083.1"/>
</dbReference>
<keyword evidence="5" id="KW-1185">Reference proteome</keyword>
<dbReference type="Pfam" id="PF23598">
    <property type="entry name" value="LRR_14"/>
    <property type="match status" value="1"/>
</dbReference>
<keyword evidence="1" id="KW-0433">Leucine-rich repeat</keyword>
<dbReference type="Gene3D" id="3.80.10.10">
    <property type="entry name" value="Ribonuclease Inhibitor"/>
    <property type="match status" value="1"/>
</dbReference>
<dbReference type="GO" id="GO:0005737">
    <property type="term" value="C:cytoplasm"/>
    <property type="evidence" value="ECO:0007669"/>
    <property type="project" value="TreeGrafter"/>
</dbReference>
<dbReference type="Proteomes" id="UP000694383">
    <property type="component" value="Unplaced"/>
</dbReference>
<evidence type="ECO:0000313" key="5">
    <source>
        <dbReference type="Proteomes" id="UP000694383"/>
    </source>
</evidence>
<accession>A0A8C8DTF3</accession>
<sequence>MATGKRTPKSGKSKKFSLKMALSCFQLTPLKTQRLNLSCKDFDSVPKCIEELSSFQELDLSRNRIREIPTFTAIFFSITVLDLHSNQLEELPASLGRLQNLLVLNVCNNRLRSLPGELGQLRNLQTLNLALNRLDALPASIVGLKELRYVGLSDNRFTHFPGCLRRLKKLEKVNMAGNPILIHQNPEVAPGSFLLVQKSLLCENCLERCQSFRRKMEKEEILSISGFTDRSWTLGGSRPNKMSKCSEKLHLPVNKHQPLSTRSNNWRGFMCNQLKL</sequence>